<dbReference type="RefSeq" id="WP_203528045.1">
    <property type="nucleotide sequence ID" value="NZ_CP083370.1"/>
</dbReference>
<organism evidence="2 3">
    <name type="scientific">Ensifer canadensis</name>
    <dbReference type="NCBI Taxonomy" id="555315"/>
    <lineage>
        <taxon>Bacteria</taxon>
        <taxon>Pseudomonadati</taxon>
        <taxon>Pseudomonadota</taxon>
        <taxon>Alphaproteobacteria</taxon>
        <taxon>Hyphomicrobiales</taxon>
        <taxon>Rhizobiaceae</taxon>
        <taxon>Sinorhizobium/Ensifer group</taxon>
        <taxon>Ensifer</taxon>
    </lineage>
</organism>
<gene>
    <name evidence="2" type="ORF">GFB56_12505</name>
</gene>
<accession>A0AAW4FHP1</accession>
<proteinExistence type="predicted"/>
<evidence type="ECO:0000256" key="1">
    <source>
        <dbReference type="SAM" id="MobiDB-lite"/>
    </source>
</evidence>
<evidence type="ECO:0000313" key="2">
    <source>
        <dbReference type="EMBL" id="MBM3091634.1"/>
    </source>
</evidence>
<evidence type="ECO:0000313" key="3">
    <source>
        <dbReference type="Proteomes" id="UP000744980"/>
    </source>
</evidence>
<feature type="region of interest" description="Disordered" evidence="1">
    <location>
        <begin position="406"/>
        <end position="427"/>
    </location>
</feature>
<comment type="caution">
    <text evidence="2">The sequence shown here is derived from an EMBL/GenBank/DDBJ whole genome shotgun (WGS) entry which is preliminary data.</text>
</comment>
<dbReference type="EMBL" id="WXFA01000006">
    <property type="protein sequence ID" value="MBM3091634.1"/>
    <property type="molecule type" value="Genomic_DNA"/>
</dbReference>
<feature type="region of interest" description="Disordered" evidence="1">
    <location>
        <begin position="211"/>
        <end position="232"/>
    </location>
</feature>
<keyword evidence="3" id="KW-1185">Reference proteome</keyword>
<name>A0AAW4FHP1_9HYPH</name>
<reference evidence="2 3" key="1">
    <citation type="submission" date="2020-01" db="EMBL/GenBank/DDBJ databases">
        <title>Draft genome assembly of Ensifer adhaerens T173.</title>
        <authorList>
            <person name="Craig J.E."/>
            <person name="Stinchcombe J.R."/>
        </authorList>
    </citation>
    <scope>NUCLEOTIDE SEQUENCE [LARGE SCALE GENOMIC DNA]</scope>
    <source>
        <strain evidence="2 3">T173</strain>
    </source>
</reference>
<dbReference type="AlphaFoldDB" id="A0AAW4FHP1"/>
<sequence length="427" mass="48723">MEELKRTLTREELHDLVWSTPILKLSQEYGLSDRGLAKICVRHLVPTPPRGYWAKVEAGLPAKKTPLRSVENKALHTIHIGPPNRPSEIVLAALGAAKAERKRIAQERKQKAETAAPNAAPVELPDVDQPIDVFHKSIAPIVKHLRNAKPNGDGVISAKGVCVHERTRERAMRILHYLALNTEAMGGKLEADQHGLHFTTSEGAVHISLTEERKRPKHSPTESELAEFQRRKAKRDKERNRRIWSFERLEPWPEFDIVYTGKLTLGYDGYASGLRKSWSDGKSQTVESCLENFVAGMRTIIVANAEESRKRAEQERARQAMLRRRDLARLRAEREGKRLAYLEEIAVARRKIADMRLTIETIPEAEQLPPEYERMIAWAKQRLTELEARTTVEAIQTTLITRELFPDPDNLFDSDGDPPTKQNYWDE</sequence>
<protein>
    <submittedName>
        <fullName evidence="2">Uncharacterized protein</fullName>
    </submittedName>
</protein>
<dbReference type="Proteomes" id="UP000744980">
    <property type="component" value="Unassembled WGS sequence"/>
</dbReference>